<reference evidence="2 3" key="1">
    <citation type="journal article" date="2023" name="Mol. Biol. Evol.">
        <title>Genomics of Secondarily Temperate Adaptation in the Only Non-Antarctic Icefish.</title>
        <authorList>
            <person name="Rivera-Colon A.G."/>
            <person name="Rayamajhi N."/>
            <person name="Minhas B.F."/>
            <person name="Madrigal G."/>
            <person name="Bilyk K.T."/>
            <person name="Yoon V."/>
            <person name="Hune M."/>
            <person name="Gregory S."/>
            <person name="Cheng C.H.C."/>
            <person name="Catchen J.M."/>
        </authorList>
    </citation>
    <scope>NUCLEOTIDE SEQUENCE [LARGE SCALE GENOMIC DNA]</scope>
    <source>
        <strain evidence="2">JC2023a</strain>
    </source>
</reference>
<evidence type="ECO:0000256" key="1">
    <source>
        <dbReference type="SAM" id="MobiDB-lite"/>
    </source>
</evidence>
<dbReference type="Proteomes" id="UP001335648">
    <property type="component" value="Unassembled WGS sequence"/>
</dbReference>
<dbReference type="GO" id="GO:0030018">
    <property type="term" value="C:Z disc"/>
    <property type="evidence" value="ECO:0007669"/>
    <property type="project" value="TreeGrafter"/>
</dbReference>
<feature type="compositionally biased region" description="Polar residues" evidence="1">
    <location>
        <begin position="92"/>
        <end position="102"/>
    </location>
</feature>
<accession>A0AAN8BAB5</accession>
<dbReference type="EMBL" id="JAULUE010002063">
    <property type="protein sequence ID" value="KAK5880844.1"/>
    <property type="molecule type" value="Genomic_DNA"/>
</dbReference>
<sequence>MTCVDKRHVSHRTGSMLHHRFPNGFTDVFMDETDREVSTLTDRAFRSLCVGDDAVYNDGLLYGFSPFSCHKPLVGDPHKKIHHKEPTKQEKNNTAQPWKQQQQKNISNMSSFLKALSATEGSCDGMLIKNGGLTDTKGESWDKSALRSIQRELSDFSTDYHTNFPDGHSKTHQSGDGSSNKTGKDASQYSKSKNGKSTVKVRKLNIKNFFLHSEFSPFQAWRDFNQFPFGQEDTSILPTDNIPKWCDLSFYKELTEAHRKETLHEEEVQSCHKAAPDPPPPTAPKPIPPPPPPPPKVLPKPTATPAGKRCSSEGGEGCTAPWRRNRSRATSVIPGNQLGPPIQENSLKTLEESLWLAKKESSICGGGSNRGSQLFGVYSVQHLPADDSRYSLQTSHRNIRNPSNGPLAICTRPPTETALRGQNDP</sequence>
<proteinExistence type="predicted"/>
<dbReference type="PANTHER" id="PTHR33775:SF2">
    <property type="entry name" value="CARDIAC-ENRICHED FHL2-INTERACTING PROTEIN"/>
    <property type="match status" value="1"/>
</dbReference>
<dbReference type="AlphaFoldDB" id="A0AAN8BAB5"/>
<feature type="region of interest" description="Disordered" evidence="1">
    <location>
        <begin position="396"/>
        <end position="425"/>
    </location>
</feature>
<comment type="caution">
    <text evidence="2">The sequence shown here is derived from an EMBL/GenBank/DDBJ whole genome shotgun (WGS) entry which is preliminary data.</text>
</comment>
<dbReference type="PANTHER" id="PTHR33775">
    <property type="entry name" value="CARDIAC-ENRICHED FHL2-INTERACTING PROTEIN-RELATED"/>
    <property type="match status" value="1"/>
</dbReference>
<evidence type="ECO:0000313" key="2">
    <source>
        <dbReference type="EMBL" id="KAK5880844.1"/>
    </source>
</evidence>
<feature type="region of interest" description="Disordered" evidence="1">
    <location>
        <begin position="160"/>
        <end position="197"/>
    </location>
</feature>
<feature type="region of interest" description="Disordered" evidence="1">
    <location>
        <begin position="262"/>
        <end position="343"/>
    </location>
</feature>
<name>A0AAN8BAB5_9TELE</name>
<evidence type="ECO:0000313" key="3">
    <source>
        <dbReference type="Proteomes" id="UP001335648"/>
    </source>
</evidence>
<dbReference type="GO" id="GO:0070886">
    <property type="term" value="P:positive regulation of calcineurin-NFAT signaling cascade"/>
    <property type="evidence" value="ECO:0007669"/>
    <property type="project" value="TreeGrafter"/>
</dbReference>
<protein>
    <submittedName>
        <fullName evidence="2">Uncharacterized protein</fullName>
    </submittedName>
</protein>
<dbReference type="InterPro" id="IPR052303">
    <property type="entry name" value="CEFIP"/>
</dbReference>
<gene>
    <name evidence="2" type="ORF">CesoFtcFv8_021709</name>
</gene>
<feature type="compositionally biased region" description="Polar residues" evidence="1">
    <location>
        <begin position="172"/>
        <end position="197"/>
    </location>
</feature>
<keyword evidence="3" id="KW-1185">Reference proteome</keyword>
<feature type="compositionally biased region" description="Pro residues" evidence="1">
    <location>
        <begin position="276"/>
        <end position="298"/>
    </location>
</feature>
<organism evidence="2 3">
    <name type="scientific">Champsocephalus esox</name>
    <name type="common">pike icefish</name>
    <dbReference type="NCBI Taxonomy" id="159716"/>
    <lineage>
        <taxon>Eukaryota</taxon>
        <taxon>Metazoa</taxon>
        <taxon>Chordata</taxon>
        <taxon>Craniata</taxon>
        <taxon>Vertebrata</taxon>
        <taxon>Euteleostomi</taxon>
        <taxon>Actinopterygii</taxon>
        <taxon>Neopterygii</taxon>
        <taxon>Teleostei</taxon>
        <taxon>Neoteleostei</taxon>
        <taxon>Acanthomorphata</taxon>
        <taxon>Eupercaria</taxon>
        <taxon>Perciformes</taxon>
        <taxon>Notothenioidei</taxon>
        <taxon>Channichthyidae</taxon>
        <taxon>Champsocephalus</taxon>
    </lineage>
</organism>
<feature type="region of interest" description="Disordered" evidence="1">
    <location>
        <begin position="79"/>
        <end position="102"/>
    </location>
</feature>